<keyword evidence="4" id="KW-0238">DNA-binding</keyword>
<dbReference type="PROSITE" id="PS51294">
    <property type="entry name" value="HTH_MYB"/>
    <property type="match status" value="2"/>
</dbReference>
<feature type="domain" description="Myb-like" evidence="8">
    <location>
        <begin position="127"/>
        <end position="173"/>
    </location>
</feature>
<dbReference type="PROSITE" id="PS50090">
    <property type="entry name" value="MYB_LIKE"/>
    <property type="match status" value="2"/>
</dbReference>
<feature type="domain" description="Myb-like" evidence="8">
    <location>
        <begin position="174"/>
        <end position="224"/>
    </location>
</feature>
<feature type="domain" description="HTH myb-type" evidence="9">
    <location>
        <begin position="127"/>
        <end position="173"/>
    </location>
</feature>
<accession>A0A498HKL5</accession>
<organism evidence="10 11">
    <name type="scientific">Malus domestica</name>
    <name type="common">Apple</name>
    <name type="synonym">Pyrus malus</name>
    <dbReference type="NCBI Taxonomy" id="3750"/>
    <lineage>
        <taxon>Eukaryota</taxon>
        <taxon>Viridiplantae</taxon>
        <taxon>Streptophyta</taxon>
        <taxon>Embryophyta</taxon>
        <taxon>Tracheophyta</taxon>
        <taxon>Spermatophyta</taxon>
        <taxon>Magnoliopsida</taxon>
        <taxon>eudicotyledons</taxon>
        <taxon>Gunneridae</taxon>
        <taxon>Pentapetalae</taxon>
        <taxon>rosids</taxon>
        <taxon>fabids</taxon>
        <taxon>Rosales</taxon>
        <taxon>Rosaceae</taxon>
        <taxon>Amygdaloideae</taxon>
        <taxon>Maleae</taxon>
        <taxon>Malus</taxon>
    </lineage>
</organism>
<dbReference type="PANTHER" id="PTHR45614">
    <property type="entry name" value="MYB PROTEIN-RELATED"/>
    <property type="match status" value="1"/>
</dbReference>
<evidence type="ECO:0000256" key="5">
    <source>
        <dbReference type="ARBA" id="ARBA00023163"/>
    </source>
</evidence>
<name>A0A498HKL5_MALDO</name>
<evidence type="ECO:0000256" key="3">
    <source>
        <dbReference type="ARBA" id="ARBA00023015"/>
    </source>
</evidence>
<evidence type="ECO:0000256" key="1">
    <source>
        <dbReference type="ARBA" id="ARBA00004123"/>
    </source>
</evidence>
<sequence length="451" mass="49759">MMANNGAIYATENANVLSCFSSSSSSSPSSMGMVYADMGSLSLRSNCGVYSSVSSQDNSYISKLSEPENGRAFWGFPSTRSYEDHHNSSDMKGSEYTSSDHDKNPNESGVSVSERETENGRLKLCARGHWRPAEDSKLKELVTLYGPQNWNLIAEKLEGRSGKSCRLRWFNQLDPRINRRAFTEEEEEKLMQAHRIYGNKWAMIARLFPGRTDNALKNHWHVIMARKYRKQSSAYRRKLNQTVYRSVDENPSVNAASRSTEPPPPYVGLSLPNGGLSGGSSISDFSYGTSYYGGVGCGVGYYGSNGSQNLISLGEEEAITRKKLLSYNNSGFCSQQQRTPFEFLPGRKSNEVMGMMSQSRCRDGSGEVEDHSCGGMYTHHPPPYMNMMAMQESNFHSLVHQSYSYSSCQVSGGKPSPSASASDRVIGSGGGHRETSIPPPPFFDFLGVGGR</sequence>
<keyword evidence="3" id="KW-0805">Transcription regulation</keyword>
<dbReference type="GO" id="GO:0000981">
    <property type="term" value="F:DNA-binding transcription factor activity, RNA polymerase II-specific"/>
    <property type="evidence" value="ECO:0007669"/>
    <property type="project" value="TreeGrafter"/>
</dbReference>
<dbReference type="InterPro" id="IPR050560">
    <property type="entry name" value="MYB_TF"/>
</dbReference>
<dbReference type="Gene3D" id="1.10.10.60">
    <property type="entry name" value="Homeodomain-like"/>
    <property type="match status" value="2"/>
</dbReference>
<dbReference type="SUPFAM" id="SSF46689">
    <property type="entry name" value="Homeodomain-like"/>
    <property type="match status" value="1"/>
</dbReference>
<feature type="region of interest" description="Disordered" evidence="7">
    <location>
        <begin position="410"/>
        <end position="443"/>
    </location>
</feature>
<evidence type="ECO:0000313" key="10">
    <source>
        <dbReference type="EMBL" id="RXH69937.1"/>
    </source>
</evidence>
<dbReference type="AlphaFoldDB" id="A0A498HKL5"/>
<dbReference type="EMBL" id="RDQH01000342">
    <property type="protein sequence ID" value="RXH69937.1"/>
    <property type="molecule type" value="Genomic_DNA"/>
</dbReference>
<dbReference type="SMART" id="SM00717">
    <property type="entry name" value="SANT"/>
    <property type="match status" value="2"/>
</dbReference>
<evidence type="ECO:0000256" key="2">
    <source>
        <dbReference type="ARBA" id="ARBA00022737"/>
    </source>
</evidence>
<evidence type="ECO:0008006" key="12">
    <source>
        <dbReference type="Google" id="ProtNLM"/>
    </source>
</evidence>
<evidence type="ECO:0000256" key="7">
    <source>
        <dbReference type="SAM" id="MobiDB-lite"/>
    </source>
</evidence>
<dbReference type="Pfam" id="PF13921">
    <property type="entry name" value="Myb_DNA-bind_6"/>
    <property type="match status" value="1"/>
</dbReference>
<dbReference type="FunFam" id="1.10.10.60:FF:000060">
    <property type="entry name" value="MYB transcription factor"/>
    <property type="match status" value="1"/>
</dbReference>
<evidence type="ECO:0000256" key="4">
    <source>
        <dbReference type="ARBA" id="ARBA00023125"/>
    </source>
</evidence>
<feature type="compositionally biased region" description="Low complexity" evidence="7">
    <location>
        <begin position="411"/>
        <end position="422"/>
    </location>
</feature>
<gene>
    <name evidence="10" type="ORF">DVH24_007193</name>
</gene>
<dbReference type="CDD" id="cd00167">
    <property type="entry name" value="SANT"/>
    <property type="match status" value="2"/>
</dbReference>
<keyword evidence="2" id="KW-0677">Repeat</keyword>
<evidence type="ECO:0000313" key="11">
    <source>
        <dbReference type="Proteomes" id="UP000290289"/>
    </source>
</evidence>
<protein>
    <recommendedName>
        <fullName evidence="12">MYB domain class transcription factor</fullName>
    </recommendedName>
</protein>
<dbReference type="SMR" id="A0A498HKL5"/>
<dbReference type="FunFam" id="1.10.10.60:FF:000356">
    <property type="entry name" value="MYB transcription factor"/>
    <property type="match status" value="1"/>
</dbReference>
<keyword evidence="6" id="KW-0539">Nucleus</keyword>
<evidence type="ECO:0000259" key="8">
    <source>
        <dbReference type="PROSITE" id="PS50090"/>
    </source>
</evidence>
<feature type="region of interest" description="Disordered" evidence="7">
    <location>
        <begin position="82"/>
        <end position="118"/>
    </location>
</feature>
<dbReference type="STRING" id="3750.A0A498HKL5"/>
<dbReference type="PANTHER" id="PTHR45614:SF175">
    <property type="entry name" value="TRANSCRIPTION FACTOR MYB105-RELATED"/>
    <property type="match status" value="1"/>
</dbReference>
<feature type="compositionally biased region" description="Basic and acidic residues" evidence="7">
    <location>
        <begin position="82"/>
        <end position="105"/>
    </location>
</feature>
<keyword evidence="5" id="KW-0804">Transcription</keyword>
<reference evidence="10 11" key="1">
    <citation type="submission" date="2018-10" db="EMBL/GenBank/DDBJ databases">
        <title>A high-quality apple genome assembly.</title>
        <authorList>
            <person name="Hu J."/>
        </authorList>
    </citation>
    <scope>NUCLEOTIDE SEQUENCE [LARGE SCALE GENOMIC DNA]</scope>
    <source>
        <strain evidence="11">cv. HFTH1</strain>
        <tissue evidence="10">Young leaf</tissue>
    </source>
</reference>
<comment type="caution">
    <text evidence="10">The sequence shown here is derived from an EMBL/GenBank/DDBJ whole genome shotgun (WGS) entry which is preliminary data.</text>
</comment>
<evidence type="ECO:0000256" key="6">
    <source>
        <dbReference type="ARBA" id="ARBA00023242"/>
    </source>
</evidence>
<dbReference type="InterPro" id="IPR001005">
    <property type="entry name" value="SANT/Myb"/>
</dbReference>
<proteinExistence type="predicted"/>
<keyword evidence="11" id="KW-1185">Reference proteome</keyword>
<evidence type="ECO:0000259" key="9">
    <source>
        <dbReference type="PROSITE" id="PS51294"/>
    </source>
</evidence>
<dbReference type="InterPro" id="IPR009057">
    <property type="entry name" value="Homeodomain-like_sf"/>
</dbReference>
<feature type="domain" description="HTH myb-type" evidence="9">
    <location>
        <begin position="174"/>
        <end position="228"/>
    </location>
</feature>
<dbReference type="Proteomes" id="UP000290289">
    <property type="component" value="Chromosome 16"/>
</dbReference>
<dbReference type="GO" id="GO:0000978">
    <property type="term" value="F:RNA polymerase II cis-regulatory region sequence-specific DNA binding"/>
    <property type="evidence" value="ECO:0007669"/>
    <property type="project" value="TreeGrafter"/>
</dbReference>
<dbReference type="InterPro" id="IPR017930">
    <property type="entry name" value="Myb_dom"/>
</dbReference>
<comment type="subcellular location">
    <subcellularLocation>
        <location evidence="1">Nucleus</location>
    </subcellularLocation>
</comment>
<dbReference type="GO" id="GO:0005634">
    <property type="term" value="C:nucleus"/>
    <property type="evidence" value="ECO:0007669"/>
    <property type="project" value="UniProtKB-SubCell"/>
</dbReference>